<comment type="caution">
    <text evidence="10">The sequence shown here is derived from an EMBL/GenBank/DDBJ whole genome shotgun (WGS) entry which is preliminary data.</text>
</comment>
<dbReference type="FunFam" id="3.40.30.10:FF:000020">
    <property type="entry name" value="Peroxiredoxin"/>
    <property type="match status" value="1"/>
</dbReference>
<evidence type="ECO:0000256" key="4">
    <source>
        <dbReference type="ARBA" id="ARBA00023002"/>
    </source>
</evidence>
<feature type="chain" id="PRO_5044807810" description="Thioredoxin domain-containing protein" evidence="8">
    <location>
        <begin position="20"/>
        <end position="198"/>
    </location>
</feature>
<evidence type="ECO:0000256" key="7">
    <source>
        <dbReference type="RuleBase" id="RU366011"/>
    </source>
</evidence>
<keyword evidence="2 7" id="KW-0575">Peroxidase</keyword>
<dbReference type="Gene3D" id="3.40.30.10">
    <property type="entry name" value="Glutaredoxin"/>
    <property type="match status" value="1"/>
</dbReference>
<evidence type="ECO:0000256" key="3">
    <source>
        <dbReference type="ARBA" id="ARBA00022862"/>
    </source>
</evidence>
<name>A0ABD3PZ06_9STRA</name>
<feature type="active site" description="Cysteine sulfenic acid (-SOH) intermediate" evidence="6">
    <location>
        <position position="90"/>
    </location>
</feature>
<keyword evidence="5 7" id="KW-0676">Redox-active center</keyword>
<accession>A0ABD3PZ06</accession>
<dbReference type="EMBL" id="JABMIG020000096">
    <property type="protein sequence ID" value="KAL3792979.1"/>
    <property type="molecule type" value="Genomic_DNA"/>
</dbReference>
<evidence type="ECO:0000256" key="8">
    <source>
        <dbReference type="SAM" id="SignalP"/>
    </source>
</evidence>
<protein>
    <recommendedName>
        <fullName evidence="9">Thioredoxin domain-containing protein</fullName>
    </recommendedName>
</protein>
<evidence type="ECO:0000256" key="6">
    <source>
        <dbReference type="PIRSR" id="PIRSR637944-1"/>
    </source>
</evidence>
<comment type="function">
    <text evidence="7">Thiol-specific peroxidase that catalyzes the reduction of hydrogen peroxide and organic hydroperoxides to water and alcohols, respectively. Plays a role in cell protection against oxidative stress by detoxifying peroxides.</text>
</comment>
<dbReference type="PANTHER" id="PTHR10430:SF16">
    <property type="entry name" value="PEROXIREDOXIN-5, MITOCHONDRIAL"/>
    <property type="match status" value="1"/>
</dbReference>
<keyword evidence="11" id="KW-1185">Reference proteome</keyword>
<dbReference type="InterPro" id="IPR037944">
    <property type="entry name" value="PRX5-like"/>
</dbReference>
<organism evidence="10 11">
    <name type="scientific">Cyclotella cryptica</name>
    <dbReference type="NCBI Taxonomy" id="29204"/>
    <lineage>
        <taxon>Eukaryota</taxon>
        <taxon>Sar</taxon>
        <taxon>Stramenopiles</taxon>
        <taxon>Ochrophyta</taxon>
        <taxon>Bacillariophyta</taxon>
        <taxon>Coscinodiscophyceae</taxon>
        <taxon>Thalassiosirophycidae</taxon>
        <taxon>Stephanodiscales</taxon>
        <taxon>Stephanodiscaceae</taxon>
        <taxon>Cyclotella</taxon>
    </lineage>
</organism>
<keyword evidence="4 7" id="KW-0560">Oxidoreductase</keyword>
<dbReference type="Pfam" id="PF08534">
    <property type="entry name" value="Redoxin"/>
    <property type="match status" value="1"/>
</dbReference>
<evidence type="ECO:0000313" key="10">
    <source>
        <dbReference type="EMBL" id="KAL3792979.1"/>
    </source>
</evidence>
<evidence type="ECO:0000259" key="9">
    <source>
        <dbReference type="PROSITE" id="PS51352"/>
    </source>
</evidence>
<dbReference type="AlphaFoldDB" id="A0ABD3PZ06"/>
<evidence type="ECO:0000313" key="11">
    <source>
        <dbReference type="Proteomes" id="UP001516023"/>
    </source>
</evidence>
<evidence type="ECO:0000256" key="1">
    <source>
        <dbReference type="ARBA" id="ARBA00010505"/>
    </source>
</evidence>
<comment type="similarity">
    <text evidence="1 7">Belongs to the peroxiredoxin family. Prx5 subfamily.</text>
</comment>
<dbReference type="Proteomes" id="UP001516023">
    <property type="component" value="Unassembled WGS sequence"/>
</dbReference>
<proteinExistence type="inferred from homology"/>
<keyword evidence="3 7" id="KW-0049">Antioxidant</keyword>
<dbReference type="PANTHER" id="PTHR10430">
    <property type="entry name" value="PEROXIREDOXIN"/>
    <property type="match status" value="1"/>
</dbReference>
<dbReference type="CDD" id="cd03013">
    <property type="entry name" value="PRX5_like"/>
    <property type="match status" value="1"/>
</dbReference>
<dbReference type="SUPFAM" id="SSF52833">
    <property type="entry name" value="Thioredoxin-like"/>
    <property type="match status" value="1"/>
</dbReference>
<dbReference type="InterPro" id="IPR013740">
    <property type="entry name" value="Redoxin"/>
</dbReference>
<feature type="signal peptide" evidence="8">
    <location>
        <begin position="1"/>
        <end position="19"/>
    </location>
</feature>
<dbReference type="PROSITE" id="PS51352">
    <property type="entry name" value="THIOREDOXIN_2"/>
    <property type="match status" value="1"/>
</dbReference>
<sequence length="198" mass="21122">MNVLFRFLLVSALATFARSFSPHTSAAVYRHSSTSLKMTAEVKVGDKLPSVVLKEGQANYESPKDVNLGDLIKGKKVAIFAVPGAFTPGCSKSHLPSFITAQDELKAKGVELTICIATNDAYVMEAWGRTSGGSDAGIMFLSDANAELSRALGLAIESDVMVRTKRFSLIADDGVVTHYFSSAEQSSDTWAPNVLAAL</sequence>
<evidence type="ECO:0000256" key="5">
    <source>
        <dbReference type="ARBA" id="ARBA00023284"/>
    </source>
</evidence>
<feature type="domain" description="Thioredoxin" evidence="9">
    <location>
        <begin position="42"/>
        <end position="198"/>
    </location>
</feature>
<gene>
    <name evidence="10" type="ORF">HJC23_010992</name>
</gene>
<keyword evidence="8" id="KW-0732">Signal</keyword>
<dbReference type="InterPro" id="IPR013766">
    <property type="entry name" value="Thioredoxin_domain"/>
</dbReference>
<dbReference type="GO" id="GO:0004601">
    <property type="term" value="F:peroxidase activity"/>
    <property type="evidence" value="ECO:0007669"/>
    <property type="project" value="UniProtKB-KW"/>
</dbReference>
<dbReference type="InterPro" id="IPR036249">
    <property type="entry name" value="Thioredoxin-like_sf"/>
</dbReference>
<reference evidence="10 11" key="1">
    <citation type="journal article" date="2020" name="G3 (Bethesda)">
        <title>Improved Reference Genome for Cyclotella cryptica CCMP332, a Model for Cell Wall Morphogenesis, Salinity Adaptation, and Lipid Production in Diatoms (Bacillariophyta).</title>
        <authorList>
            <person name="Roberts W.R."/>
            <person name="Downey K.M."/>
            <person name="Ruck E.C."/>
            <person name="Traller J.C."/>
            <person name="Alverson A.J."/>
        </authorList>
    </citation>
    <scope>NUCLEOTIDE SEQUENCE [LARGE SCALE GENOMIC DNA]</scope>
    <source>
        <strain evidence="10 11">CCMP332</strain>
    </source>
</reference>
<evidence type="ECO:0000256" key="2">
    <source>
        <dbReference type="ARBA" id="ARBA00022559"/>
    </source>
</evidence>